<keyword evidence="2" id="KW-1185">Reference proteome</keyword>
<dbReference type="Proteomes" id="UP001152320">
    <property type="component" value="Chromosome 1"/>
</dbReference>
<evidence type="ECO:0000313" key="1">
    <source>
        <dbReference type="EMBL" id="KAJ8050057.1"/>
    </source>
</evidence>
<accession>A0A9Q1CQD8</accession>
<dbReference type="AlphaFoldDB" id="A0A9Q1CQD8"/>
<organism evidence="1 2">
    <name type="scientific">Holothuria leucospilota</name>
    <name type="common">Black long sea cucumber</name>
    <name type="synonym">Mertensiothuria leucospilota</name>
    <dbReference type="NCBI Taxonomy" id="206669"/>
    <lineage>
        <taxon>Eukaryota</taxon>
        <taxon>Metazoa</taxon>
        <taxon>Echinodermata</taxon>
        <taxon>Eleutherozoa</taxon>
        <taxon>Echinozoa</taxon>
        <taxon>Holothuroidea</taxon>
        <taxon>Aspidochirotacea</taxon>
        <taxon>Aspidochirotida</taxon>
        <taxon>Holothuriidae</taxon>
        <taxon>Holothuria</taxon>
    </lineage>
</organism>
<dbReference type="EMBL" id="JAIZAY010000001">
    <property type="protein sequence ID" value="KAJ8050057.1"/>
    <property type="molecule type" value="Genomic_DNA"/>
</dbReference>
<name>A0A9Q1CQD8_HOLLE</name>
<proteinExistence type="predicted"/>
<evidence type="ECO:0000313" key="2">
    <source>
        <dbReference type="Proteomes" id="UP001152320"/>
    </source>
</evidence>
<comment type="caution">
    <text evidence="1">The sequence shown here is derived from an EMBL/GenBank/DDBJ whole genome shotgun (WGS) entry which is preliminary data.</text>
</comment>
<sequence>MCASSLLLRTFREPSVRFLDAPSRYGRLKVLDLVHYEKSPIRNLAPHYVN</sequence>
<protein>
    <submittedName>
        <fullName evidence="1">Uncharacterized protein</fullName>
    </submittedName>
</protein>
<gene>
    <name evidence="1" type="ORF">HOLleu_03106</name>
</gene>
<reference evidence="1" key="1">
    <citation type="submission" date="2021-10" db="EMBL/GenBank/DDBJ databases">
        <title>Tropical sea cucumber genome reveals ecological adaptation and Cuvierian tubules defense mechanism.</title>
        <authorList>
            <person name="Chen T."/>
        </authorList>
    </citation>
    <scope>NUCLEOTIDE SEQUENCE</scope>
    <source>
        <strain evidence="1">Nanhai2018</strain>
        <tissue evidence="1">Muscle</tissue>
    </source>
</reference>